<dbReference type="InterPro" id="IPR000182">
    <property type="entry name" value="GNAT_dom"/>
</dbReference>
<dbReference type="PANTHER" id="PTHR43877:SF2">
    <property type="entry name" value="AMINOALKYLPHOSPHONATE N-ACETYLTRANSFERASE-RELATED"/>
    <property type="match status" value="1"/>
</dbReference>
<sequence>MSEHCGERLCVEQGRPEDAQELLAVLRQVGSETDNLTFGAEGPSTTVEQEQEYLRAMAENPTSAFFVARLDGRMVGSLSFRAMTLARASHRAEIGISVLKECWGKGVGSRLMEAAIDFAKNNAGVEIISLEVRADNTRAQALYRKYGFEEIGRFPGFFKIDSKWIDFILMNLYL</sequence>
<keyword evidence="4" id="KW-0687">Ribonucleoprotein</keyword>
<dbReference type="AlphaFoldDB" id="A0A4R1QHE1"/>
<reference evidence="4 5" key="1">
    <citation type="submission" date="2019-03" db="EMBL/GenBank/DDBJ databases">
        <title>Genomic Encyclopedia of Type Strains, Phase IV (KMG-IV): sequencing the most valuable type-strain genomes for metagenomic binning, comparative biology and taxonomic classification.</title>
        <authorList>
            <person name="Goeker M."/>
        </authorList>
    </citation>
    <scope>NUCLEOTIDE SEQUENCE [LARGE SCALE GENOMIC DNA]</scope>
    <source>
        <strain evidence="4 5">DSM 100451</strain>
    </source>
</reference>
<accession>A0A4R1QHE1</accession>
<dbReference type="PROSITE" id="PS51186">
    <property type="entry name" value="GNAT"/>
    <property type="match status" value="1"/>
</dbReference>
<dbReference type="Proteomes" id="UP000295184">
    <property type="component" value="Unassembled WGS sequence"/>
</dbReference>
<dbReference type="RefSeq" id="WP_058966508.1">
    <property type="nucleotide sequence ID" value="NZ_CABKVM010000019.1"/>
</dbReference>
<dbReference type="EMBL" id="SLUM01000038">
    <property type="protein sequence ID" value="TCL52969.1"/>
    <property type="molecule type" value="Genomic_DNA"/>
</dbReference>
<proteinExistence type="predicted"/>
<keyword evidence="1" id="KW-0808">Transferase</keyword>
<evidence type="ECO:0000256" key="1">
    <source>
        <dbReference type="ARBA" id="ARBA00022679"/>
    </source>
</evidence>
<comment type="caution">
    <text evidence="4">The sequence shown here is derived from an EMBL/GenBank/DDBJ whole genome shotgun (WGS) entry which is preliminary data.</text>
</comment>
<dbReference type="SUPFAM" id="SSF55729">
    <property type="entry name" value="Acyl-CoA N-acyltransferases (Nat)"/>
    <property type="match status" value="1"/>
</dbReference>
<keyword evidence="4" id="KW-0689">Ribosomal protein</keyword>
<evidence type="ECO:0000256" key="2">
    <source>
        <dbReference type="ARBA" id="ARBA00023315"/>
    </source>
</evidence>
<dbReference type="InterPro" id="IPR050832">
    <property type="entry name" value="Bact_Acetyltransf"/>
</dbReference>
<dbReference type="CDD" id="cd04301">
    <property type="entry name" value="NAT_SF"/>
    <property type="match status" value="1"/>
</dbReference>
<keyword evidence="2" id="KW-0012">Acyltransferase</keyword>
<evidence type="ECO:0000313" key="5">
    <source>
        <dbReference type="Proteomes" id="UP000295184"/>
    </source>
</evidence>
<feature type="domain" description="N-acetyltransferase" evidence="3">
    <location>
        <begin position="9"/>
        <end position="174"/>
    </location>
</feature>
<dbReference type="InterPro" id="IPR016181">
    <property type="entry name" value="Acyl_CoA_acyltransferase"/>
</dbReference>
<dbReference type="PANTHER" id="PTHR43877">
    <property type="entry name" value="AMINOALKYLPHOSPHONATE N-ACETYLTRANSFERASE-RELATED-RELATED"/>
    <property type="match status" value="1"/>
</dbReference>
<dbReference type="Pfam" id="PF00583">
    <property type="entry name" value="Acetyltransf_1"/>
    <property type="match status" value="1"/>
</dbReference>
<dbReference type="Gene3D" id="3.40.630.30">
    <property type="match status" value="1"/>
</dbReference>
<evidence type="ECO:0000259" key="3">
    <source>
        <dbReference type="PROSITE" id="PS51186"/>
    </source>
</evidence>
<evidence type="ECO:0000313" key="4">
    <source>
        <dbReference type="EMBL" id="TCL52969.1"/>
    </source>
</evidence>
<dbReference type="OrthoDB" id="9802340at2"/>
<dbReference type="GO" id="GO:0016747">
    <property type="term" value="F:acyltransferase activity, transferring groups other than amino-acyl groups"/>
    <property type="evidence" value="ECO:0007669"/>
    <property type="project" value="InterPro"/>
</dbReference>
<protein>
    <submittedName>
        <fullName evidence="4">Ribosomal protein S18 acetylase RimI-like enzyme</fullName>
    </submittedName>
</protein>
<dbReference type="STRING" id="1650663.GCA_001486665_03114"/>
<name>A0A4R1QHE1_9FIRM</name>
<gene>
    <name evidence="4" type="ORF">EDD77_1388</name>
</gene>
<organism evidence="4 5">
    <name type="scientific">Allofournierella massiliensis</name>
    <dbReference type="NCBI Taxonomy" id="1650663"/>
    <lineage>
        <taxon>Bacteria</taxon>
        <taxon>Bacillati</taxon>
        <taxon>Bacillota</taxon>
        <taxon>Clostridia</taxon>
        <taxon>Eubacteriales</taxon>
        <taxon>Oscillospiraceae</taxon>
        <taxon>Allofournierella</taxon>
    </lineage>
</organism>
<dbReference type="GO" id="GO:0005840">
    <property type="term" value="C:ribosome"/>
    <property type="evidence" value="ECO:0007669"/>
    <property type="project" value="UniProtKB-KW"/>
</dbReference>